<organism evidence="10 11">
    <name type="scientific">Melghirimyces thermohalophilus</name>
    <dbReference type="NCBI Taxonomy" id="1236220"/>
    <lineage>
        <taxon>Bacteria</taxon>
        <taxon>Bacillati</taxon>
        <taxon>Bacillota</taxon>
        <taxon>Bacilli</taxon>
        <taxon>Bacillales</taxon>
        <taxon>Thermoactinomycetaceae</taxon>
        <taxon>Melghirimyces</taxon>
    </lineage>
</organism>
<dbReference type="CDD" id="cd02020">
    <property type="entry name" value="CMPK"/>
    <property type="match status" value="1"/>
</dbReference>
<evidence type="ECO:0000313" key="10">
    <source>
        <dbReference type="EMBL" id="SDC45392.1"/>
    </source>
</evidence>
<dbReference type="GO" id="GO:0005829">
    <property type="term" value="C:cytosol"/>
    <property type="evidence" value="ECO:0007669"/>
    <property type="project" value="TreeGrafter"/>
</dbReference>
<dbReference type="OrthoDB" id="9807434at2"/>
<dbReference type="GO" id="GO:0005524">
    <property type="term" value="F:ATP binding"/>
    <property type="evidence" value="ECO:0007669"/>
    <property type="project" value="UniProtKB-UniRule"/>
</dbReference>
<reference evidence="10 11" key="1">
    <citation type="submission" date="2016-10" db="EMBL/GenBank/DDBJ databases">
        <authorList>
            <person name="de Groot N.N."/>
        </authorList>
    </citation>
    <scope>NUCLEOTIDE SEQUENCE [LARGE SCALE GENOMIC DNA]</scope>
    <source>
        <strain evidence="10 11">DSM 45514</strain>
    </source>
</reference>
<evidence type="ECO:0000256" key="7">
    <source>
        <dbReference type="ARBA" id="ARBA00048478"/>
    </source>
</evidence>
<dbReference type="Proteomes" id="UP000199387">
    <property type="component" value="Unassembled WGS sequence"/>
</dbReference>
<keyword evidence="5 8" id="KW-0067">ATP-binding</keyword>
<evidence type="ECO:0000256" key="1">
    <source>
        <dbReference type="ARBA" id="ARBA00009427"/>
    </source>
</evidence>
<evidence type="ECO:0000256" key="8">
    <source>
        <dbReference type="HAMAP-Rule" id="MF_00238"/>
    </source>
</evidence>
<dbReference type="InterPro" id="IPR003136">
    <property type="entry name" value="Cytidylate_kin"/>
</dbReference>
<comment type="subcellular location">
    <subcellularLocation>
        <location evidence="8">Cytoplasm</location>
    </subcellularLocation>
</comment>
<feature type="binding site" evidence="8">
    <location>
        <begin position="11"/>
        <end position="19"/>
    </location>
    <ligand>
        <name>ATP</name>
        <dbReference type="ChEBI" id="CHEBI:30616"/>
    </ligand>
</feature>
<dbReference type="GO" id="GO:0036431">
    <property type="term" value="F:dCMP kinase activity"/>
    <property type="evidence" value="ECO:0007669"/>
    <property type="project" value="InterPro"/>
</dbReference>
<keyword evidence="8" id="KW-0963">Cytoplasm</keyword>
<evidence type="ECO:0000259" key="9">
    <source>
        <dbReference type="Pfam" id="PF02224"/>
    </source>
</evidence>
<dbReference type="RefSeq" id="WP_091568466.1">
    <property type="nucleotide sequence ID" value="NZ_FMZA01000008.1"/>
</dbReference>
<comment type="catalytic activity">
    <reaction evidence="7 8">
        <text>CMP + ATP = CDP + ADP</text>
        <dbReference type="Rhea" id="RHEA:11600"/>
        <dbReference type="ChEBI" id="CHEBI:30616"/>
        <dbReference type="ChEBI" id="CHEBI:58069"/>
        <dbReference type="ChEBI" id="CHEBI:60377"/>
        <dbReference type="ChEBI" id="CHEBI:456216"/>
        <dbReference type="EC" id="2.7.4.25"/>
    </reaction>
</comment>
<evidence type="ECO:0000256" key="3">
    <source>
        <dbReference type="ARBA" id="ARBA00022741"/>
    </source>
</evidence>
<dbReference type="PANTHER" id="PTHR21299">
    <property type="entry name" value="CYTIDYLATE KINASE/PANTOATE-BETA-ALANINE LIGASE"/>
    <property type="match status" value="1"/>
</dbReference>
<gene>
    <name evidence="8" type="primary">cmk</name>
    <name evidence="10" type="ORF">SAMN04488112_10877</name>
</gene>
<accession>A0A1G6LQ43</accession>
<dbReference type="InterPro" id="IPR011994">
    <property type="entry name" value="Cytidylate_kinase_dom"/>
</dbReference>
<evidence type="ECO:0000313" key="11">
    <source>
        <dbReference type="Proteomes" id="UP000199387"/>
    </source>
</evidence>
<protein>
    <recommendedName>
        <fullName evidence="8">Cytidylate kinase</fullName>
        <shortName evidence="8">CK</shortName>
        <ecNumber evidence="8">2.7.4.25</ecNumber>
    </recommendedName>
    <alternativeName>
        <fullName evidence="8">Cytidine monophosphate kinase</fullName>
        <shortName evidence="8">CMP kinase</shortName>
    </alternativeName>
</protein>
<dbReference type="PANTHER" id="PTHR21299:SF2">
    <property type="entry name" value="CYTIDYLATE KINASE"/>
    <property type="match status" value="1"/>
</dbReference>
<evidence type="ECO:0000256" key="6">
    <source>
        <dbReference type="ARBA" id="ARBA00047615"/>
    </source>
</evidence>
<dbReference type="NCBIfam" id="TIGR00017">
    <property type="entry name" value="cmk"/>
    <property type="match status" value="1"/>
</dbReference>
<dbReference type="EC" id="2.7.4.25" evidence="8"/>
<dbReference type="GO" id="GO:0036430">
    <property type="term" value="F:CMP kinase activity"/>
    <property type="evidence" value="ECO:0007669"/>
    <property type="project" value="RHEA"/>
</dbReference>
<feature type="domain" description="Cytidylate kinase" evidence="9">
    <location>
        <begin position="7"/>
        <end position="219"/>
    </location>
</feature>
<dbReference type="Gene3D" id="3.40.50.300">
    <property type="entry name" value="P-loop containing nucleotide triphosphate hydrolases"/>
    <property type="match status" value="1"/>
</dbReference>
<keyword evidence="4 8" id="KW-0418">Kinase</keyword>
<sequence>MKSRFSIAIDGPAGAGKSTVARQVAERLGLTYVDTGAMYRAITWKALQQNIDLQDEQTVSRLARETDIQLAPGKTGTDIWVDGKKVTDEIRTPEVTAKVSLIAGQPEVREVLVEKQQEMACRREVVMDGRDIGTHVIPDADVKVFLTASIEERAQRRYRESIRRGFEMDWEQLKEEIRLRDEKDQRRKHSPLRPAEDAVHLDTTGLSIEEVVEEILNLSRTKVGGGE</sequence>
<dbReference type="STRING" id="1236220.SAMN04488112_10877"/>
<evidence type="ECO:0000256" key="4">
    <source>
        <dbReference type="ARBA" id="ARBA00022777"/>
    </source>
</evidence>
<dbReference type="SUPFAM" id="SSF52540">
    <property type="entry name" value="P-loop containing nucleoside triphosphate hydrolases"/>
    <property type="match status" value="1"/>
</dbReference>
<keyword evidence="3 8" id="KW-0547">Nucleotide-binding</keyword>
<proteinExistence type="inferred from homology"/>
<comment type="similarity">
    <text evidence="1 8">Belongs to the cytidylate kinase family. Type 1 subfamily.</text>
</comment>
<name>A0A1G6LQ43_9BACL</name>
<evidence type="ECO:0000256" key="5">
    <source>
        <dbReference type="ARBA" id="ARBA00022840"/>
    </source>
</evidence>
<keyword evidence="2 8" id="KW-0808">Transferase</keyword>
<comment type="catalytic activity">
    <reaction evidence="6 8">
        <text>dCMP + ATP = dCDP + ADP</text>
        <dbReference type="Rhea" id="RHEA:25094"/>
        <dbReference type="ChEBI" id="CHEBI:30616"/>
        <dbReference type="ChEBI" id="CHEBI:57566"/>
        <dbReference type="ChEBI" id="CHEBI:58593"/>
        <dbReference type="ChEBI" id="CHEBI:456216"/>
        <dbReference type="EC" id="2.7.4.25"/>
    </reaction>
</comment>
<dbReference type="Pfam" id="PF02224">
    <property type="entry name" value="Cytidylate_kin"/>
    <property type="match status" value="1"/>
</dbReference>
<dbReference type="EMBL" id="FMZA01000008">
    <property type="protein sequence ID" value="SDC45392.1"/>
    <property type="molecule type" value="Genomic_DNA"/>
</dbReference>
<keyword evidence="11" id="KW-1185">Reference proteome</keyword>
<dbReference type="HAMAP" id="MF_00238">
    <property type="entry name" value="Cytidyl_kinase_type1"/>
    <property type="match status" value="1"/>
</dbReference>
<dbReference type="InterPro" id="IPR027417">
    <property type="entry name" value="P-loop_NTPase"/>
</dbReference>
<dbReference type="GO" id="GO:0015949">
    <property type="term" value="P:nucleobase-containing small molecule interconversion"/>
    <property type="evidence" value="ECO:0007669"/>
    <property type="project" value="TreeGrafter"/>
</dbReference>
<dbReference type="GO" id="GO:0006220">
    <property type="term" value="P:pyrimidine nucleotide metabolic process"/>
    <property type="evidence" value="ECO:0007669"/>
    <property type="project" value="UniProtKB-UniRule"/>
</dbReference>
<evidence type="ECO:0000256" key="2">
    <source>
        <dbReference type="ARBA" id="ARBA00022679"/>
    </source>
</evidence>
<dbReference type="AlphaFoldDB" id="A0A1G6LQ43"/>